<evidence type="ECO:0000256" key="6">
    <source>
        <dbReference type="SAM" id="Phobius"/>
    </source>
</evidence>
<dbReference type="Proteomes" id="UP000176512">
    <property type="component" value="Unassembled WGS sequence"/>
</dbReference>
<comment type="caution">
    <text evidence="7">The sequence shown here is derived from an EMBL/GenBank/DDBJ whole genome shotgun (WGS) entry which is preliminary data.</text>
</comment>
<feature type="transmembrane region" description="Helical" evidence="6">
    <location>
        <begin position="110"/>
        <end position="136"/>
    </location>
</feature>
<keyword evidence="3 6" id="KW-0812">Transmembrane</keyword>
<feature type="transmembrane region" description="Helical" evidence="6">
    <location>
        <begin position="220"/>
        <end position="239"/>
    </location>
</feature>
<keyword evidence="5 6" id="KW-0472">Membrane</keyword>
<dbReference type="GO" id="GO:0016780">
    <property type="term" value="F:phosphotransferase activity, for other substituted phosphate groups"/>
    <property type="evidence" value="ECO:0007669"/>
    <property type="project" value="InterPro"/>
</dbReference>
<evidence type="ECO:0000256" key="2">
    <source>
        <dbReference type="ARBA" id="ARBA00022679"/>
    </source>
</evidence>
<feature type="transmembrane region" description="Helical" evidence="6">
    <location>
        <begin position="269"/>
        <end position="289"/>
    </location>
</feature>
<evidence type="ECO:0008006" key="9">
    <source>
        <dbReference type="Google" id="ProtNLM"/>
    </source>
</evidence>
<feature type="transmembrane region" description="Helical" evidence="6">
    <location>
        <begin position="74"/>
        <end position="98"/>
    </location>
</feature>
<feature type="transmembrane region" description="Helical" evidence="6">
    <location>
        <begin position="12"/>
        <end position="35"/>
    </location>
</feature>
<gene>
    <name evidence="7" type="ORF">A3A24_03600</name>
</gene>
<dbReference type="PANTHER" id="PTHR22926">
    <property type="entry name" value="PHOSPHO-N-ACETYLMURAMOYL-PENTAPEPTIDE-TRANSFERASE"/>
    <property type="match status" value="1"/>
</dbReference>
<evidence type="ECO:0000256" key="5">
    <source>
        <dbReference type="ARBA" id="ARBA00023136"/>
    </source>
</evidence>
<feature type="transmembrane region" description="Helical" evidence="6">
    <location>
        <begin position="295"/>
        <end position="315"/>
    </location>
</feature>
<evidence type="ECO:0000313" key="8">
    <source>
        <dbReference type="Proteomes" id="UP000176512"/>
    </source>
</evidence>
<accession>A0A1G1YS19</accession>
<feature type="transmembrane region" description="Helical" evidence="6">
    <location>
        <begin position="245"/>
        <end position="262"/>
    </location>
</feature>
<comment type="subcellular location">
    <subcellularLocation>
        <location evidence="1">Membrane</location>
        <topology evidence="1">Multi-pass membrane protein</topology>
    </subcellularLocation>
</comment>
<sequence>MGIDLSFSVIKIAAVGAGSFLFAFLLTPFLLKILYANKLWRKEVRKEALGGGAVPIFQKFHSEGEIKTPRFGGVLMWLTAPSLAIFFFLASLGHIPWIGKLTFLSRSETWLPLATLFAASAIGFIDDILQVIATPTHTFLRAFWEKIGKYVGGGLSLKYRFGAVALIGLVGALWFFYKLGWDTVFIPGLGDVFLGWLIMPFFIIVMLATYSGGVIDGIDGLSGGTFASIFTAYGLLAFTQGQVDLTAFCFAIVGAILAFLWFNIPPAKFYMGEAGTMGLTATLTVVAFLTDSVAVLPIIGILLVAESGSVIIQLISKKLRHGKKIFLAAPFHHHLEAIGWEKPQITMRFWIVGIVAAFVGVAIRLLG</sequence>
<dbReference type="InterPro" id="IPR000715">
    <property type="entry name" value="Glycosyl_transferase_4"/>
</dbReference>
<dbReference type="PANTHER" id="PTHR22926:SF5">
    <property type="entry name" value="PHOSPHO-N-ACETYLMURAMOYL-PENTAPEPTIDE-TRANSFERASE HOMOLOG"/>
    <property type="match status" value="1"/>
</dbReference>
<reference evidence="7 8" key="1">
    <citation type="journal article" date="2016" name="Nat. Commun.">
        <title>Thousands of microbial genomes shed light on interconnected biogeochemical processes in an aquifer system.</title>
        <authorList>
            <person name="Anantharaman K."/>
            <person name="Brown C.T."/>
            <person name="Hug L.A."/>
            <person name="Sharon I."/>
            <person name="Castelle C.J."/>
            <person name="Probst A.J."/>
            <person name="Thomas B.C."/>
            <person name="Singh A."/>
            <person name="Wilkins M.J."/>
            <person name="Karaoz U."/>
            <person name="Brodie E.L."/>
            <person name="Williams K.H."/>
            <person name="Hubbard S.S."/>
            <person name="Banfield J.F."/>
        </authorList>
    </citation>
    <scope>NUCLEOTIDE SEQUENCE [LARGE SCALE GENOMIC DNA]</scope>
</reference>
<dbReference type="GO" id="GO:0071555">
    <property type="term" value="P:cell wall organization"/>
    <property type="evidence" value="ECO:0007669"/>
    <property type="project" value="TreeGrafter"/>
</dbReference>
<keyword evidence="4 6" id="KW-1133">Transmembrane helix</keyword>
<feature type="transmembrane region" description="Helical" evidence="6">
    <location>
        <begin position="183"/>
        <end position="208"/>
    </location>
</feature>
<organism evidence="7 8">
    <name type="scientific">Candidatus Buchananbacteria bacterium RIFCSPLOWO2_01_FULL_46_12</name>
    <dbReference type="NCBI Taxonomy" id="1797546"/>
    <lineage>
        <taxon>Bacteria</taxon>
        <taxon>Candidatus Buchananiibacteriota</taxon>
    </lineage>
</organism>
<name>A0A1G1YS19_9BACT</name>
<dbReference type="Pfam" id="PF00953">
    <property type="entry name" value="Glycos_transf_4"/>
    <property type="match status" value="1"/>
</dbReference>
<dbReference type="EMBL" id="MHIP01000012">
    <property type="protein sequence ID" value="OGY55148.1"/>
    <property type="molecule type" value="Genomic_DNA"/>
</dbReference>
<feature type="transmembrane region" description="Helical" evidence="6">
    <location>
        <begin position="349"/>
        <end position="366"/>
    </location>
</feature>
<evidence type="ECO:0000313" key="7">
    <source>
        <dbReference type="EMBL" id="OGY55148.1"/>
    </source>
</evidence>
<proteinExistence type="predicted"/>
<evidence type="ECO:0000256" key="1">
    <source>
        <dbReference type="ARBA" id="ARBA00004141"/>
    </source>
</evidence>
<evidence type="ECO:0000256" key="4">
    <source>
        <dbReference type="ARBA" id="ARBA00022989"/>
    </source>
</evidence>
<evidence type="ECO:0000256" key="3">
    <source>
        <dbReference type="ARBA" id="ARBA00022692"/>
    </source>
</evidence>
<dbReference type="AlphaFoldDB" id="A0A1G1YS19"/>
<protein>
    <recommendedName>
        <fullName evidence="9">Phospho-N-acetylmuramoyl-pentapeptide-transferase</fullName>
    </recommendedName>
</protein>
<dbReference type="GO" id="GO:0044038">
    <property type="term" value="P:cell wall macromolecule biosynthetic process"/>
    <property type="evidence" value="ECO:0007669"/>
    <property type="project" value="TreeGrafter"/>
</dbReference>
<dbReference type="GO" id="GO:0005886">
    <property type="term" value="C:plasma membrane"/>
    <property type="evidence" value="ECO:0007669"/>
    <property type="project" value="TreeGrafter"/>
</dbReference>
<feature type="transmembrane region" description="Helical" evidence="6">
    <location>
        <begin position="157"/>
        <end position="177"/>
    </location>
</feature>
<keyword evidence="2" id="KW-0808">Transferase</keyword>